<dbReference type="EMBL" id="CP006665">
    <property type="protein sequence ID" value="AIJ10649.1"/>
    <property type="molecule type" value="Genomic_DNA"/>
</dbReference>
<organism evidence="1 2">
    <name type="scientific">Edwardsiella anguillarum ET080813</name>
    <dbReference type="NCBI Taxonomy" id="667120"/>
    <lineage>
        <taxon>Bacteria</taxon>
        <taxon>Pseudomonadati</taxon>
        <taxon>Pseudomonadota</taxon>
        <taxon>Gammaproteobacteria</taxon>
        <taxon>Enterobacterales</taxon>
        <taxon>Hafniaceae</taxon>
        <taxon>Edwardsiella</taxon>
    </lineage>
</organism>
<gene>
    <name evidence="1" type="ORF">ETEE_p1058</name>
</gene>
<evidence type="ECO:0000313" key="2">
    <source>
        <dbReference type="Proteomes" id="UP000028681"/>
    </source>
</evidence>
<name>A0A076LZ66_9GAMM</name>
<proteinExistence type="predicted"/>
<dbReference type="Proteomes" id="UP000028681">
    <property type="component" value="Plasmid 1"/>
</dbReference>
<geneLocation type="plasmid" evidence="1 2">
    <name>1</name>
</geneLocation>
<sequence>MFKTKRGILIILDTKSRGAHRIYSSDIIQLSAYQLILKHQYSYPVAKYGYVRTVVEDAYGEKVRYLKVKLLSDREVIKLWQRYQDIHSGTVHPSCYCGGRFHMNSKPSS</sequence>
<evidence type="ECO:0000313" key="1">
    <source>
        <dbReference type="EMBL" id="AIJ10649.1"/>
    </source>
</evidence>
<dbReference type="AlphaFoldDB" id="A0A076LZ66"/>
<dbReference type="HOGENOM" id="CLU_2179700_0_0_6"/>
<protein>
    <recommendedName>
        <fullName evidence="3">PD-(D/E)XK endonuclease-like domain-containing protein</fullName>
    </recommendedName>
</protein>
<reference evidence="1 2" key="1">
    <citation type="journal article" date="2012" name="PLoS ONE">
        <title>Edwardsiella comparative phylogenomics reveal the new intra/inter-species taxonomic relationships, virulence evolution and niche adaptation mechanisms.</title>
        <authorList>
            <person name="Yang M."/>
            <person name="Lv Y."/>
            <person name="Xiao J."/>
            <person name="Wu H."/>
            <person name="Zheng H."/>
            <person name="Liu Q."/>
            <person name="Zhang Y."/>
            <person name="Wang Q."/>
        </authorList>
    </citation>
    <scope>NUCLEOTIDE SEQUENCE [LARGE SCALE GENOMIC DNA]</scope>
    <source>
        <strain evidence="2">080813</strain>
        <plasmid evidence="2">Plasmid 1</plasmid>
    </source>
</reference>
<accession>A0A076LZ66</accession>
<dbReference type="KEGG" id="ete:ETEE_p1058"/>
<evidence type="ECO:0008006" key="3">
    <source>
        <dbReference type="Google" id="ProtNLM"/>
    </source>
</evidence>
<keyword evidence="1" id="KW-0614">Plasmid</keyword>